<dbReference type="STRING" id="686832.A0A0C2Y0I8"/>
<dbReference type="EMBL" id="KN831918">
    <property type="protein sequence ID" value="KIM34597.1"/>
    <property type="molecule type" value="Genomic_DNA"/>
</dbReference>
<evidence type="ECO:0000313" key="2">
    <source>
        <dbReference type="Proteomes" id="UP000053424"/>
    </source>
</evidence>
<proteinExistence type="predicted"/>
<protein>
    <submittedName>
        <fullName evidence="1">Uncharacterized protein</fullName>
    </submittedName>
</protein>
<accession>A0A0C2Y0I8</accession>
<gene>
    <name evidence="1" type="ORF">M413DRAFT_33167</name>
</gene>
<sequence length="214" mass="25131">MAVLQELPQLEEFPIRTQAYFEDMAQPQVSASGQEETLDQVRSRLTNAADMREKAARRTTRRAARYKRRLEDVQAIIKIKKLERATDLFVWKWLEQLILLLGPWGTSSDDTEYDCKTLAKIYVARELPWRRNVVAPMKRIEDLRKPGGPLERSRGSTAELRVYRKNAVKSSRDPPMERSKDIFSAAWLEENDQKYLLSFSEQKFEFLDYDTFFS</sequence>
<evidence type="ECO:0000313" key="1">
    <source>
        <dbReference type="EMBL" id="KIM34597.1"/>
    </source>
</evidence>
<dbReference type="Proteomes" id="UP000053424">
    <property type="component" value="Unassembled WGS sequence"/>
</dbReference>
<reference evidence="2" key="2">
    <citation type="submission" date="2015-01" db="EMBL/GenBank/DDBJ databases">
        <title>Evolutionary Origins and Diversification of the Mycorrhizal Mutualists.</title>
        <authorList>
            <consortium name="DOE Joint Genome Institute"/>
            <consortium name="Mycorrhizal Genomics Consortium"/>
            <person name="Kohler A."/>
            <person name="Kuo A."/>
            <person name="Nagy L.G."/>
            <person name="Floudas D."/>
            <person name="Copeland A."/>
            <person name="Barry K.W."/>
            <person name="Cichocki N."/>
            <person name="Veneault-Fourrey C."/>
            <person name="LaButti K."/>
            <person name="Lindquist E.A."/>
            <person name="Lipzen A."/>
            <person name="Lundell T."/>
            <person name="Morin E."/>
            <person name="Murat C."/>
            <person name="Riley R."/>
            <person name="Ohm R."/>
            <person name="Sun H."/>
            <person name="Tunlid A."/>
            <person name="Henrissat B."/>
            <person name="Grigoriev I.V."/>
            <person name="Hibbett D.S."/>
            <person name="Martin F."/>
        </authorList>
    </citation>
    <scope>NUCLEOTIDE SEQUENCE [LARGE SCALE GENOMIC DNA]</scope>
    <source>
        <strain evidence="2">h7</strain>
    </source>
</reference>
<dbReference type="HOGENOM" id="CLU_1289049_0_0_1"/>
<dbReference type="AlphaFoldDB" id="A0A0C2Y0I8"/>
<reference evidence="1 2" key="1">
    <citation type="submission" date="2014-04" db="EMBL/GenBank/DDBJ databases">
        <authorList>
            <consortium name="DOE Joint Genome Institute"/>
            <person name="Kuo A."/>
            <person name="Gay G."/>
            <person name="Dore J."/>
            <person name="Kohler A."/>
            <person name="Nagy L.G."/>
            <person name="Floudas D."/>
            <person name="Copeland A."/>
            <person name="Barry K.W."/>
            <person name="Cichocki N."/>
            <person name="Veneault-Fourrey C."/>
            <person name="LaButti K."/>
            <person name="Lindquist E.A."/>
            <person name="Lipzen A."/>
            <person name="Lundell T."/>
            <person name="Morin E."/>
            <person name="Murat C."/>
            <person name="Sun H."/>
            <person name="Tunlid A."/>
            <person name="Henrissat B."/>
            <person name="Grigoriev I.V."/>
            <person name="Hibbett D.S."/>
            <person name="Martin F."/>
            <person name="Nordberg H.P."/>
            <person name="Cantor M.N."/>
            <person name="Hua S.X."/>
        </authorList>
    </citation>
    <scope>NUCLEOTIDE SEQUENCE [LARGE SCALE GENOMIC DNA]</scope>
    <source>
        <strain evidence="2">h7</strain>
    </source>
</reference>
<keyword evidence="2" id="KW-1185">Reference proteome</keyword>
<organism evidence="1 2">
    <name type="scientific">Hebeloma cylindrosporum</name>
    <dbReference type="NCBI Taxonomy" id="76867"/>
    <lineage>
        <taxon>Eukaryota</taxon>
        <taxon>Fungi</taxon>
        <taxon>Dikarya</taxon>
        <taxon>Basidiomycota</taxon>
        <taxon>Agaricomycotina</taxon>
        <taxon>Agaricomycetes</taxon>
        <taxon>Agaricomycetidae</taxon>
        <taxon>Agaricales</taxon>
        <taxon>Agaricineae</taxon>
        <taxon>Hymenogastraceae</taxon>
        <taxon>Hebeloma</taxon>
    </lineage>
</organism>
<name>A0A0C2Y0I8_HEBCY</name>